<feature type="region of interest" description="Disordered" evidence="1">
    <location>
        <begin position="1"/>
        <end position="46"/>
    </location>
</feature>
<gene>
    <name evidence="2" type="ORF">NPIL_639161</name>
</gene>
<evidence type="ECO:0000256" key="1">
    <source>
        <dbReference type="SAM" id="MobiDB-lite"/>
    </source>
</evidence>
<evidence type="ECO:0000313" key="2">
    <source>
        <dbReference type="EMBL" id="GFU19876.1"/>
    </source>
</evidence>
<reference evidence="2" key="1">
    <citation type="submission" date="2020-08" db="EMBL/GenBank/DDBJ databases">
        <title>Multicomponent nature underlies the extraordinary mechanical properties of spider dragline silk.</title>
        <authorList>
            <person name="Kono N."/>
            <person name="Nakamura H."/>
            <person name="Mori M."/>
            <person name="Yoshida Y."/>
            <person name="Ohtoshi R."/>
            <person name="Malay A.D."/>
            <person name="Moran D.A.P."/>
            <person name="Tomita M."/>
            <person name="Numata K."/>
            <person name="Arakawa K."/>
        </authorList>
    </citation>
    <scope>NUCLEOTIDE SEQUENCE</scope>
</reference>
<organism evidence="2 3">
    <name type="scientific">Nephila pilipes</name>
    <name type="common">Giant wood spider</name>
    <name type="synonym">Nephila maculata</name>
    <dbReference type="NCBI Taxonomy" id="299642"/>
    <lineage>
        <taxon>Eukaryota</taxon>
        <taxon>Metazoa</taxon>
        <taxon>Ecdysozoa</taxon>
        <taxon>Arthropoda</taxon>
        <taxon>Chelicerata</taxon>
        <taxon>Arachnida</taxon>
        <taxon>Araneae</taxon>
        <taxon>Araneomorphae</taxon>
        <taxon>Entelegynae</taxon>
        <taxon>Araneoidea</taxon>
        <taxon>Nephilidae</taxon>
        <taxon>Nephila</taxon>
    </lineage>
</organism>
<proteinExistence type="predicted"/>
<dbReference type="EMBL" id="BMAW01127135">
    <property type="protein sequence ID" value="GFU19876.1"/>
    <property type="molecule type" value="Genomic_DNA"/>
</dbReference>
<protein>
    <submittedName>
        <fullName evidence="2">Uncharacterized protein</fullName>
    </submittedName>
</protein>
<evidence type="ECO:0000313" key="3">
    <source>
        <dbReference type="Proteomes" id="UP000887013"/>
    </source>
</evidence>
<accession>A0A8X6UKN5</accession>
<name>A0A8X6UKN5_NEPPI</name>
<sequence>MHRSHRSRHPGSSTDRQGGRREDQTLAGGGAAPRRGAPELGPRSPDCSTGELARFYFISLPAVARSRGAQRRTCERRMMQVAACRGWSMPRRSSLSLTLSPPEDRLRCLPFHSYRPIPE</sequence>
<keyword evidence="3" id="KW-1185">Reference proteome</keyword>
<dbReference type="Proteomes" id="UP000887013">
    <property type="component" value="Unassembled WGS sequence"/>
</dbReference>
<comment type="caution">
    <text evidence="2">The sequence shown here is derived from an EMBL/GenBank/DDBJ whole genome shotgun (WGS) entry which is preliminary data.</text>
</comment>
<dbReference type="AlphaFoldDB" id="A0A8X6UKN5"/>